<keyword evidence="3" id="KW-1185">Reference proteome</keyword>
<organism evidence="2 3">
    <name type="scientific">Penicillium nalgiovense</name>
    <dbReference type="NCBI Taxonomy" id="60175"/>
    <lineage>
        <taxon>Eukaryota</taxon>
        <taxon>Fungi</taxon>
        <taxon>Dikarya</taxon>
        <taxon>Ascomycota</taxon>
        <taxon>Pezizomycotina</taxon>
        <taxon>Eurotiomycetes</taxon>
        <taxon>Eurotiomycetidae</taxon>
        <taxon>Eurotiales</taxon>
        <taxon>Aspergillaceae</taxon>
        <taxon>Penicillium</taxon>
    </lineage>
</organism>
<dbReference type="Proteomes" id="UP000191691">
    <property type="component" value="Unassembled WGS sequence"/>
</dbReference>
<evidence type="ECO:0000313" key="3">
    <source>
        <dbReference type="Proteomes" id="UP000191691"/>
    </source>
</evidence>
<evidence type="ECO:0000313" key="2">
    <source>
        <dbReference type="EMBL" id="OQE42858.1"/>
    </source>
</evidence>
<name>A0A1V6UWU0_PENNA</name>
<comment type="caution">
    <text evidence="2">The sequence shown here is derived from an EMBL/GenBank/DDBJ whole genome shotgun (WGS) entry which is preliminary data.</text>
</comment>
<dbReference type="EMBL" id="MOOB01000685">
    <property type="protein sequence ID" value="OQE42858.1"/>
    <property type="molecule type" value="Genomic_DNA"/>
</dbReference>
<feature type="non-terminal residue" evidence="2">
    <location>
        <position position="1"/>
    </location>
</feature>
<feature type="compositionally biased region" description="Pro residues" evidence="1">
    <location>
        <begin position="23"/>
        <end position="33"/>
    </location>
</feature>
<sequence>KAKSEAYLFTVRPVDRKPGNKEPGPPTYSDPGI</sequence>
<dbReference type="AlphaFoldDB" id="A0A1V6UWU0"/>
<gene>
    <name evidence="2" type="ORF">PENNAL_c0685G08172</name>
</gene>
<proteinExistence type="predicted"/>
<reference evidence="3" key="1">
    <citation type="journal article" date="2017" name="Nat. Microbiol.">
        <title>Global analysis of biosynthetic gene clusters reveals vast potential of secondary metabolite production in Penicillium species.</title>
        <authorList>
            <person name="Nielsen J.C."/>
            <person name="Grijseels S."/>
            <person name="Prigent S."/>
            <person name="Ji B."/>
            <person name="Dainat J."/>
            <person name="Nielsen K.F."/>
            <person name="Frisvad J.C."/>
            <person name="Workman M."/>
            <person name="Nielsen J."/>
        </authorList>
    </citation>
    <scope>NUCLEOTIDE SEQUENCE [LARGE SCALE GENOMIC DNA]</scope>
    <source>
        <strain evidence="3">IBT 13039</strain>
    </source>
</reference>
<feature type="region of interest" description="Disordered" evidence="1">
    <location>
        <begin position="1"/>
        <end position="33"/>
    </location>
</feature>
<evidence type="ECO:0000256" key="1">
    <source>
        <dbReference type="SAM" id="MobiDB-lite"/>
    </source>
</evidence>
<protein>
    <submittedName>
        <fullName evidence="2">Uncharacterized protein</fullName>
    </submittedName>
</protein>
<accession>A0A1V6UWU0</accession>